<evidence type="ECO:0000259" key="2">
    <source>
        <dbReference type="Pfam" id="PF13699"/>
    </source>
</evidence>
<feature type="compositionally biased region" description="Low complexity" evidence="1">
    <location>
        <begin position="7"/>
        <end position="19"/>
    </location>
</feature>
<dbReference type="RefSeq" id="WP_270085691.1">
    <property type="nucleotide sequence ID" value="NZ_CP115300.1"/>
</dbReference>
<dbReference type="InterPro" id="IPR025295">
    <property type="entry name" value="eCIS_core_dom"/>
</dbReference>
<evidence type="ECO:0000256" key="1">
    <source>
        <dbReference type="SAM" id="MobiDB-lite"/>
    </source>
</evidence>
<evidence type="ECO:0000313" key="3">
    <source>
        <dbReference type="EMBL" id="WBO68454.1"/>
    </source>
</evidence>
<feature type="region of interest" description="Disordered" evidence="1">
    <location>
        <begin position="1"/>
        <end position="23"/>
    </location>
</feature>
<accession>A0ABY7PCW6</accession>
<dbReference type="EMBL" id="CP115300">
    <property type="protein sequence ID" value="WBO68454.1"/>
    <property type="molecule type" value="Genomic_DNA"/>
</dbReference>
<protein>
    <submittedName>
        <fullName evidence="3">DUF4157 domain-containing protein</fullName>
    </submittedName>
</protein>
<dbReference type="Pfam" id="PF13699">
    <property type="entry name" value="eCIS_core"/>
    <property type="match status" value="1"/>
</dbReference>
<name>A0ABY7PCW6_9ACTN</name>
<dbReference type="Proteomes" id="UP001212326">
    <property type="component" value="Chromosome"/>
</dbReference>
<proteinExistence type="predicted"/>
<reference evidence="3 4" key="1">
    <citation type="submission" date="2022-12" db="EMBL/GenBank/DDBJ databases">
        <authorList>
            <person name="Mo P."/>
        </authorList>
    </citation>
    <scope>NUCLEOTIDE SEQUENCE [LARGE SCALE GENOMIC DNA]</scope>
    <source>
        <strain evidence="3 4">HUAS 2-6</strain>
    </source>
</reference>
<sequence length="480" mass="51927">MYDRTSSRAANRTSAATTRKAPGRAVVPAEALLALQRSAGNAAVVQMVRRSGAHGRHRHGPGEDQEQYAVQRSAVHDVLRGSGRPLGERDRTEMEARFGADFSDVRIHTDAAAQASAAEVGAAAYTSGSHIVAGAAGLDRHTLAHELTHVLQQRSGPVAGTDRGDGLRVSDPADRFEREAEATARRVLSAPASAGHALTGPHPARTGAVPGQPAGIQRVEYPDKIDDEVQRIFTQLQDGLDDYLTHYGTWSAGDYKWITRNADVADMIETLDFYLGEPDGRSKGELRTALAAGIRSDLTDTAAQTMTDTRTASRDAKNKLVLGRTGDTLRWADRQKLKAEGGDRLPLSARLGRRLNTGKWSVPVNYAFMDGGIEERAVFKILTGLGPRLETMLISGTLDANNFWDEVEKQGNSALWDTGKTADEGGPQAMLGHEILQLLRAGYRFYGRDSRYAQGSRLVAVHPDKPAVDPEDKTQPLTLP</sequence>
<feature type="domain" description="eCIS core" evidence="2">
    <location>
        <begin position="85"/>
        <end position="156"/>
    </location>
</feature>
<keyword evidence="4" id="KW-1185">Reference proteome</keyword>
<organism evidence="3 4">
    <name type="scientific">Streptomyces camelliae</name>
    <dbReference type="NCBI Taxonomy" id="3004093"/>
    <lineage>
        <taxon>Bacteria</taxon>
        <taxon>Bacillati</taxon>
        <taxon>Actinomycetota</taxon>
        <taxon>Actinomycetes</taxon>
        <taxon>Kitasatosporales</taxon>
        <taxon>Streptomycetaceae</taxon>
        <taxon>Streptomyces</taxon>
    </lineage>
</organism>
<gene>
    <name evidence="3" type="ORF">O1G22_39375</name>
</gene>
<feature type="region of interest" description="Disordered" evidence="1">
    <location>
        <begin position="189"/>
        <end position="214"/>
    </location>
</feature>
<evidence type="ECO:0000313" key="4">
    <source>
        <dbReference type="Proteomes" id="UP001212326"/>
    </source>
</evidence>